<dbReference type="InterPro" id="IPR004161">
    <property type="entry name" value="EFTu-like_2"/>
</dbReference>
<keyword evidence="4" id="KW-0648">Protein biosynthesis</keyword>
<evidence type="ECO:0000313" key="9">
    <source>
        <dbReference type="Proteomes" id="UP000001064"/>
    </source>
</evidence>
<reference evidence="9" key="1">
    <citation type="journal article" date="2011" name="Genome Biol.">
        <title>Comparative genomics of the social amoebae Dictyostelium discoideum and Dictyostelium purpureum.</title>
        <authorList>
            <consortium name="US DOE Joint Genome Institute (JGI-PGF)"/>
            <person name="Sucgang R."/>
            <person name="Kuo A."/>
            <person name="Tian X."/>
            <person name="Salerno W."/>
            <person name="Parikh A."/>
            <person name="Feasley C.L."/>
            <person name="Dalin E."/>
            <person name="Tu H."/>
            <person name="Huang E."/>
            <person name="Barry K."/>
            <person name="Lindquist E."/>
            <person name="Shapiro H."/>
            <person name="Bruce D."/>
            <person name="Schmutz J."/>
            <person name="Salamov A."/>
            <person name="Fey P."/>
            <person name="Gaudet P."/>
            <person name="Anjard C."/>
            <person name="Babu M.M."/>
            <person name="Basu S."/>
            <person name="Bushmanova Y."/>
            <person name="van der Wel H."/>
            <person name="Katoh-Kurasawa M."/>
            <person name="Dinh C."/>
            <person name="Coutinho P.M."/>
            <person name="Saito T."/>
            <person name="Elias M."/>
            <person name="Schaap P."/>
            <person name="Kay R.R."/>
            <person name="Henrissat B."/>
            <person name="Eichinger L."/>
            <person name="Rivero F."/>
            <person name="Putnam N.H."/>
            <person name="West C.M."/>
            <person name="Loomis W.F."/>
            <person name="Chisholm R.L."/>
            <person name="Shaulsky G."/>
            <person name="Strassmann J.E."/>
            <person name="Queller D.C."/>
            <person name="Kuspa A."/>
            <person name="Grigoriev I.V."/>
        </authorList>
    </citation>
    <scope>NUCLEOTIDE SEQUENCE [LARGE SCALE GENOMIC DNA]</scope>
    <source>
        <strain evidence="9">QSDP1</strain>
    </source>
</reference>
<sequence>MDCKVSKNPSTADMASSTTILNSMVQNEQEQLIKAIKKSAEEILINKPSTTTTTTTSNTPMAPTTNENDTVIEHLKPEVEYGNVEYKLQLINPSADRLEHLVSQMKWRMGEGGGECVYELGFSDDGTAVGLSDIDMEASLTTLKLMASKLSADLTVVRERQGINGKVLEVLVRKFASEDFSEIRIACVGNVDAGKSTLLSVLSRGQLDDGRGKARAFVFRHRHEIESGRTSSVSQEILGFDSKGKIVNYNTQIHSTLSPSEICEQSSKIVTFIDLAGHEKYLRTTLYGLTSTSPDFTMMAVGGNMGPNGMAKEHLGIALSLRIPVFIVVTKIDRAPENVLSSTMEDLKKILKGPGARKLPVVIRNQDDVVVAARNFVSERIVPIFTVSNVTGENLDLLRSFLNLLPAKKEWEILSQKPCQLDIDSIWNVSGVGTVVSGTVIKGTIETGDTLLIGPNEIGEFIQTQIKSIHTKRLPVKRVKAGQTASLALKKIKKEQIRKGMVVVHPSTKPVPTREFEAELLVLFHSTTINKNYEAVIHCGCVQQSARLVEIYDKDVLRTGDRAKVKFRYQIRPEFLTVGSKFVVREGHSKGIGRVTSITPYVHEPINITTHKASSGGPTHGQGPNHPTNTQVRKQTRSRANRLAVQTKK</sequence>
<dbReference type="GO" id="GO:0006414">
    <property type="term" value="P:translational elongation"/>
    <property type="evidence" value="ECO:0000318"/>
    <property type="project" value="GO_Central"/>
</dbReference>
<comment type="similarity">
    <text evidence="1">Belongs to the TRAFAC class translation factor GTPase superfamily. Classic translation factor GTPase family. EF-Tu/EF-1A subfamily.</text>
</comment>
<dbReference type="FunCoup" id="F0Z9L7">
    <property type="interactions" value="147"/>
</dbReference>
<dbReference type="InterPro" id="IPR035531">
    <property type="entry name" value="GTPBP1-like"/>
</dbReference>
<feature type="region of interest" description="Disordered" evidence="6">
    <location>
        <begin position="609"/>
        <end position="649"/>
    </location>
</feature>
<dbReference type="InterPro" id="IPR004160">
    <property type="entry name" value="Transl_elong_EFTu/EF1A_C"/>
</dbReference>
<dbReference type="VEuPathDB" id="AmoebaDB:DICPUDRAFT_147862"/>
<dbReference type="EMBL" id="GL870959">
    <property type="protein sequence ID" value="EGC39348.1"/>
    <property type="molecule type" value="Genomic_DNA"/>
</dbReference>
<keyword evidence="2" id="KW-0547">Nucleotide-binding</keyword>
<dbReference type="Gene3D" id="3.40.50.300">
    <property type="entry name" value="P-loop containing nucleotide triphosphate hydrolases"/>
    <property type="match status" value="1"/>
</dbReference>
<dbReference type="PANTHER" id="PTHR43721">
    <property type="entry name" value="ELONGATION FACTOR TU-RELATED"/>
    <property type="match status" value="1"/>
</dbReference>
<dbReference type="CDD" id="cd03708">
    <property type="entry name" value="GTPBP_III"/>
    <property type="match status" value="1"/>
</dbReference>
<feature type="domain" description="Tr-type G" evidence="7">
    <location>
        <begin position="180"/>
        <end position="417"/>
    </location>
</feature>
<dbReference type="GO" id="GO:0003746">
    <property type="term" value="F:translation elongation factor activity"/>
    <property type="evidence" value="ECO:0000318"/>
    <property type="project" value="GO_Central"/>
</dbReference>
<dbReference type="CDD" id="cd04165">
    <property type="entry name" value="GTPBP1_like"/>
    <property type="match status" value="1"/>
</dbReference>
<dbReference type="OMA" id="FRFIQRP"/>
<keyword evidence="9" id="KW-1185">Reference proteome</keyword>
<dbReference type="InterPro" id="IPR009001">
    <property type="entry name" value="Transl_elong_EF1A/Init_IF2_C"/>
</dbReference>
<dbReference type="SUPFAM" id="SSF50465">
    <property type="entry name" value="EF-Tu/eEF-1alpha/eIF2-gamma C-terminal domain"/>
    <property type="match status" value="1"/>
</dbReference>
<evidence type="ECO:0000313" key="8">
    <source>
        <dbReference type="EMBL" id="EGC39348.1"/>
    </source>
</evidence>
<dbReference type="SUPFAM" id="SSF50447">
    <property type="entry name" value="Translation proteins"/>
    <property type="match status" value="1"/>
</dbReference>
<dbReference type="Pfam" id="PF03143">
    <property type="entry name" value="GTP_EFTU_D3"/>
    <property type="match status" value="1"/>
</dbReference>
<dbReference type="RefSeq" id="XP_003284136.1">
    <property type="nucleotide sequence ID" value="XM_003284088.1"/>
</dbReference>
<dbReference type="KEGG" id="dpp:DICPUDRAFT_147862"/>
<proteinExistence type="inferred from homology"/>
<dbReference type="AlphaFoldDB" id="F0Z9L7"/>
<dbReference type="Gene3D" id="2.40.30.10">
    <property type="entry name" value="Translation factors"/>
    <property type="match status" value="2"/>
</dbReference>
<dbReference type="GO" id="GO:0005525">
    <property type="term" value="F:GTP binding"/>
    <property type="evidence" value="ECO:0007669"/>
    <property type="project" value="UniProtKB-KW"/>
</dbReference>
<evidence type="ECO:0000256" key="5">
    <source>
        <dbReference type="ARBA" id="ARBA00023134"/>
    </source>
</evidence>
<keyword evidence="5" id="KW-0342">GTP-binding</keyword>
<dbReference type="FunFam" id="2.40.30.10:FF:000014">
    <property type="entry name" value="Probable GTP-binding protein 1"/>
    <property type="match status" value="1"/>
</dbReference>
<evidence type="ECO:0000256" key="1">
    <source>
        <dbReference type="ARBA" id="ARBA00007249"/>
    </source>
</evidence>
<evidence type="ECO:0000259" key="7">
    <source>
        <dbReference type="PROSITE" id="PS51722"/>
    </source>
</evidence>
<dbReference type="PROSITE" id="PS51722">
    <property type="entry name" value="G_TR_2"/>
    <property type="match status" value="1"/>
</dbReference>
<dbReference type="Pfam" id="PF03144">
    <property type="entry name" value="GTP_EFTU_D2"/>
    <property type="match status" value="1"/>
</dbReference>
<dbReference type="InterPro" id="IPR000795">
    <property type="entry name" value="T_Tr_GTP-bd_dom"/>
</dbReference>
<dbReference type="InParanoid" id="F0Z9L7"/>
<dbReference type="InterPro" id="IPR050055">
    <property type="entry name" value="EF-Tu_GTPase"/>
</dbReference>
<dbReference type="GO" id="GO:0003924">
    <property type="term" value="F:GTPase activity"/>
    <property type="evidence" value="ECO:0007669"/>
    <property type="project" value="InterPro"/>
</dbReference>
<evidence type="ECO:0000256" key="2">
    <source>
        <dbReference type="ARBA" id="ARBA00022741"/>
    </source>
</evidence>
<dbReference type="InterPro" id="IPR009000">
    <property type="entry name" value="Transl_B-barrel_sf"/>
</dbReference>
<dbReference type="Pfam" id="PF00009">
    <property type="entry name" value="GTP_EFTU"/>
    <property type="match status" value="1"/>
</dbReference>
<protein>
    <recommendedName>
        <fullName evidence="7">Tr-type G domain-containing protein</fullName>
    </recommendedName>
</protein>
<dbReference type="PANTHER" id="PTHR43721:SF9">
    <property type="entry name" value="GTP-BINDING PROTEIN 1"/>
    <property type="match status" value="1"/>
</dbReference>
<evidence type="ECO:0000256" key="3">
    <source>
        <dbReference type="ARBA" id="ARBA00022768"/>
    </source>
</evidence>
<dbReference type="GeneID" id="10510041"/>
<evidence type="ECO:0000256" key="6">
    <source>
        <dbReference type="SAM" id="MobiDB-lite"/>
    </source>
</evidence>
<name>F0Z9L7_DICPU</name>
<accession>F0Z9L7</accession>
<evidence type="ECO:0000256" key="4">
    <source>
        <dbReference type="ARBA" id="ARBA00022917"/>
    </source>
</evidence>
<dbReference type="InterPro" id="IPR027417">
    <property type="entry name" value="P-loop_NTPase"/>
</dbReference>
<dbReference type="FunFam" id="3.40.50.300:FF:000091">
    <property type="entry name" value="Probable GTP-binding protein 1"/>
    <property type="match status" value="1"/>
</dbReference>
<organism evidence="8 9">
    <name type="scientific">Dictyostelium purpureum</name>
    <name type="common">Slime mold</name>
    <dbReference type="NCBI Taxonomy" id="5786"/>
    <lineage>
        <taxon>Eukaryota</taxon>
        <taxon>Amoebozoa</taxon>
        <taxon>Evosea</taxon>
        <taxon>Eumycetozoa</taxon>
        <taxon>Dictyostelia</taxon>
        <taxon>Dictyosteliales</taxon>
        <taxon>Dictyosteliaceae</taxon>
        <taxon>Dictyostelium</taxon>
    </lineage>
</organism>
<gene>
    <name evidence="8" type="ORF">DICPUDRAFT_147862</name>
</gene>
<keyword evidence="3" id="KW-0251">Elongation factor</keyword>
<dbReference type="SUPFAM" id="SSF52540">
    <property type="entry name" value="P-loop containing nucleoside triphosphate hydrolases"/>
    <property type="match status" value="1"/>
</dbReference>
<dbReference type="STRING" id="5786.F0Z9L7"/>
<dbReference type="OrthoDB" id="248233at2759"/>
<dbReference type="CDD" id="cd03694">
    <property type="entry name" value="GTPBP_II"/>
    <property type="match status" value="1"/>
</dbReference>
<dbReference type="eggNOG" id="KOG0463">
    <property type="taxonomic scope" value="Eukaryota"/>
</dbReference>
<dbReference type="Proteomes" id="UP000001064">
    <property type="component" value="Unassembled WGS sequence"/>
</dbReference>